<dbReference type="AlphaFoldDB" id="A0A1D1ZYV7"/>
<accession>A0A1D1ZYV7</accession>
<organism evidence="7">
    <name type="scientific">Auxenochlorella protothecoides</name>
    <name type="common">Green microalga</name>
    <name type="synonym">Chlorella protothecoides</name>
    <dbReference type="NCBI Taxonomy" id="3075"/>
    <lineage>
        <taxon>Eukaryota</taxon>
        <taxon>Viridiplantae</taxon>
        <taxon>Chlorophyta</taxon>
        <taxon>core chlorophytes</taxon>
        <taxon>Trebouxiophyceae</taxon>
        <taxon>Chlorellales</taxon>
        <taxon>Chlorellaceae</taxon>
        <taxon>Auxenochlorella</taxon>
    </lineage>
</organism>
<feature type="transmembrane region" description="Helical" evidence="6">
    <location>
        <begin position="93"/>
        <end position="110"/>
    </location>
</feature>
<feature type="transmembrane region" description="Helical" evidence="6">
    <location>
        <begin position="119"/>
        <end position="141"/>
    </location>
</feature>
<dbReference type="GO" id="GO:0005886">
    <property type="term" value="C:plasma membrane"/>
    <property type="evidence" value="ECO:0007669"/>
    <property type="project" value="TreeGrafter"/>
</dbReference>
<dbReference type="InterPro" id="IPR047623">
    <property type="entry name" value="SatP"/>
</dbReference>
<feature type="transmembrane region" description="Helical" evidence="6">
    <location>
        <begin position="153"/>
        <end position="178"/>
    </location>
</feature>
<feature type="transmembrane region" description="Helical" evidence="6">
    <location>
        <begin position="190"/>
        <end position="223"/>
    </location>
</feature>
<evidence type="ECO:0000256" key="2">
    <source>
        <dbReference type="ARBA" id="ARBA00005587"/>
    </source>
</evidence>
<feature type="transmembrane region" description="Helical" evidence="6">
    <location>
        <begin position="235"/>
        <end position="256"/>
    </location>
</feature>
<dbReference type="EMBL" id="GDKF01006492">
    <property type="protein sequence ID" value="JAT72130.1"/>
    <property type="molecule type" value="Transcribed_RNA"/>
</dbReference>
<keyword evidence="3 6" id="KW-0812">Transmembrane</keyword>
<dbReference type="GO" id="GO:0071422">
    <property type="term" value="P:succinate transmembrane transport"/>
    <property type="evidence" value="ECO:0007669"/>
    <property type="project" value="TreeGrafter"/>
</dbReference>
<sequence length="335" mass="35731">LAPCHIPLGNYFCYIHCISFDLDSTPPEASPAMTSTVNPTYAPGVVHDTKKHDDAPEFAILAQRIDALTTVLAASAQGHFQRNLVAADIGNPAPLGFFAFAITLGLYMCVEARIVEQAALFYVLPLAIFLGGLAMYVTAILELVRRNALGYSAFGAYGTFFIAVGVHGMCEASGLFFLPAPKGQQALTALFGIVSLVFAAVSVAICLLLPIAFVMLAVLFFTLSAGFVNPTATKAAGWWGLVTAAVAMYAGAAFLFEEIWGKEILPIFYTKPYKVHAAHLFPRISTSDPRSVTAGVPYPGRPEIHRGDNQVAGQTAPSLVDLNRVKSPHNGADHV</sequence>
<dbReference type="PANTHER" id="PTHR30178">
    <property type="entry name" value="INNER MEMBRANE PROTEIN YAAH"/>
    <property type="match status" value="1"/>
</dbReference>
<protein>
    <submittedName>
        <fullName evidence="7">Uncharacterized protein</fullName>
    </submittedName>
</protein>
<evidence type="ECO:0000256" key="4">
    <source>
        <dbReference type="ARBA" id="ARBA00022989"/>
    </source>
</evidence>
<comment type="subcellular location">
    <subcellularLocation>
        <location evidence="1">Membrane</location>
        <topology evidence="1">Multi-pass membrane protein</topology>
    </subcellularLocation>
</comment>
<keyword evidence="4 6" id="KW-1133">Transmembrane helix</keyword>
<dbReference type="NCBIfam" id="NF038013">
    <property type="entry name" value="AceTr_1"/>
    <property type="match status" value="1"/>
</dbReference>
<dbReference type="InterPro" id="IPR000791">
    <property type="entry name" value="Gpr1/Fun34/SatP-like"/>
</dbReference>
<feature type="non-terminal residue" evidence="7">
    <location>
        <position position="1"/>
    </location>
</feature>
<comment type="similarity">
    <text evidence="2">Belongs to the acetate uptake transporter (AceTr) (TC 2.A.96) family.</text>
</comment>
<dbReference type="PANTHER" id="PTHR30178:SF3">
    <property type="entry name" value="SUCCINATE-ACETATE_PROTON SYMPORTER SATP"/>
    <property type="match status" value="1"/>
</dbReference>
<reference evidence="7" key="1">
    <citation type="submission" date="2015-08" db="EMBL/GenBank/DDBJ databases">
        <authorList>
            <person name="Babu N.S."/>
            <person name="Beckwith C.J."/>
            <person name="Beseler K.G."/>
            <person name="Brison A."/>
            <person name="Carone J.V."/>
            <person name="Caskin T.P."/>
            <person name="Diamond M."/>
            <person name="Durham M.E."/>
            <person name="Foxe J.M."/>
            <person name="Go M."/>
            <person name="Henderson B.A."/>
            <person name="Jones I.B."/>
            <person name="McGettigan J.A."/>
            <person name="Micheletti S.J."/>
            <person name="Nasrallah M.E."/>
            <person name="Ortiz D."/>
            <person name="Piller C.R."/>
            <person name="Privatt S.R."/>
            <person name="Schneider S.L."/>
            <person name="Sharp S."/>
            <person name="Smith T.C."/>
            <person name="Stanton J.D."/>
            <person name="Ullery H.E."/>
            <person name="Wilson R.J."/>
            <person name="Serrano M.G."/>
            <person name="Buck G."/>
            <person name="Lee V."/>
            <person name="Wang Y."/>
            <person name="Carvalho R."/>
            <person name="Voegtly L."/>
            <person name="Shi R."/>
            <person name="Duckworth R."/>
            <person name="Johnson A."/>
            <person name="Loviza R."/>
            <person name="Walstead R."/>
            <person name="Shah Z."/>
            <person name="Kiflezghi M."/>
            <person name="Wade K."/>
            <person name="Ball S.L."/>
            <person name="Bradley K.W."/>
            <person name="Asai D.J."/>
            <person name="Bowman C.A."/>
            <person name="Russell D.A."/>
            <person name="Pope W.H."/>
            <person name="Jacobs-Sera D."/>
            <person name="Hendrix R.W."/>
            <person name="Hatfull G.F."/>
        </authorList>
    </citation>
    <scope>NUCLEOTIDE SEQUENCE</scope>
</reference>
<evidence type="ECO:0000256" key="1">
    <source>
        <dbReference type="ARBA" id="ARBA00004141"/>
    </source>
</evidence>
<dbReference type="GO" id="GO:0015360">
    <property type="term" value="F:acetate:proton symporter activity"/>
    <property type="evidence" value="ECO:0007669"/>
    <property type="project" value="TreeGrafter"/>
</dbReference>
<name>A0A1D1ZYV7_AUXPR</name>
<dbReference type="Pfam" id="PF01184">
    <property type="entry name" value="Gpr1_Fun34_YaaH"/>
    <property type="match status" value="1"/>
</dbReference>
<gene>
    <name evidence="7" type="ORF">g.14355</name>
</gene>
<proteinExistence type="inferred from homology"/>
<evidence type="ECO:0000256" key="5">
    <source>
        <dbReference type="ARBA" id="ARBA00023136"/>
    </source>
</evidence>
<evidence type="ECO:0000256" key="3">
    <source>
        <dbReference type="ARBA" id="ARBA00022692"/>
    </source>
</evidence>
<evidence type="ECO:0000313" key="7">
    <source>
        <dbReference type="EMBL" id="JAT72130.1"/>
    </source>
</evidence>
<evidence type="ECO:0000256" key="6">
    <source>
        <dbReference type="SAM" id="Phobius"/>
    </source>
</evidence>
<keyword evidence="5 6" id="KW-0472">Membrane</keyword>